<evidence type="ECO:0000256" key="1">
    <source>
        <dbReference type="SAM" id="MobiDB-lite"/>
    </source>
</evidence>
<evidence type="ECO:0000313" key="3">
    <source>
        <dbReference type="Proteomes" id="UP000046373"/>
    </source>
</evidence>
<proteinExistence type="predicted"/>
<feature type="compositionally biased region" description="Basic and acidic residues" evidence="1">
    <location>
        <begin position="1"/>
        <end position="13"/>
    </location>
</feature>
<feature type="region of interest" description="Disordered" evidence="1">
    <location>
        <begin position="1"/>
        <end position="24"/>
    </location>
</feature>
<gene>
    <name evidence="2" type="ORF">MPLDJ20_300001</name>
</gene>
<organism evidence="2 3">
    <name type="scientific">Mesorhizobium plurifarium</name>
    <dbReference type="NCBI Taxonomy" id="69974"/>
    <lineage>
        <taxon>Bacteria</taxon>
        <taxon>Pseudomonadati</taxon>
        <taxon>Pseudomonadota</taxon>
        <taxon>Alphaproteobacteria</taxon>
        <taxon>Hyphomicrobiales</taxon>
        <taxon>Phyllobacteriaceae</taxon>
        <taxon>Mesorhizobium</taxon>
    </lineage>
</organism>
<dbReference type="Proteomes" id="UP000046373">
    <property type="component" value="Unassembled WGS sequence"/>
</dbReference>
<accession>A0A090FAG9</accession>
<dbReference type="AlphaFoldDB" id="A0A090FAG9"/>
<dbReference type="EMBL" id="CCNB01000024">
    <property type="protein sequence ID" value="CDX40851.1"/>
    <property type="molecule type" value="Genomic_DNA"/>
</dbReference>
<evidence type="ECO:0000313" key="2">
    <source>
        <dbReference type="EMBL" id="CDX40851.1"/>
    </source>
</evidence>
<reference evidence="2 3" key="1">
    <citation type="submission" date="2014-08" db="EMBL/GenBank/DDBJ databases">
        <authorList>
            <person name="Moulin Lionel"/>
        </authorList>
    </citation>
    <scope>NUCLEOTIDE SEQUENCE [LARGE SCALE GENOMIC DNA]</scope>
</reference>
<feature type="region of interest" description="Disordered" evidence="1">
    <location>
        <begin position="39"/>
        <end position="60"/>
    </location>
</feature>
<name>A0A090FAG9_MESPL</name>
<sequence length="60" mass="6766">MLEALDHRSDRRANPTAPRIRQSTTNFWQSSLVIAAPHTRRGCIGANQEPDRAQPSKTPR</sequence>
<protein>
    <submittedName>
        <fullName evidence="2">Uncharacterized protein</fullName>
    </submittedName>
</protein>